<name>A0A6A5WTU4_9PLEO</name>
<keyword evidence="3" id="KW-1185">Reference proteome</keyword>
<dbReference type="EMBL" id="ML977571">
    <property type="protein sequence ID" value="KAF2003621.1"/>
    <property type="molecule type" value="Genomic_DNA"/>
</dbReference>
<dbReference type="OrthoDB" id="3780599at2759"/>
<dbReference type="AlphaFoldDB" id="A0A6A5WTU4"/>
<proteinExistence type="predicted"/>
<reference evidence="2" key="1">
    <citation type="journal article" date="2020" name="Stud. Mycol.">
        <title>101 Dothideomycetes genomes: a test case for predicting lifestyles and emergence of pathogens.</title>
        <authorList>
            <person name="Haridas S."/>
            <person name="Albert R."/>
            <person name="Binder M."/>
            <person name="Bloem J."/>
            <person name="Labutti K."/>
            <person name="Salamov A."/>
            <person name="Andreopoulos B."/>
            <person name="Baker S."/>
            <person name="Barry K."/>
            <person name="Bills G."/>
            <person name="Bluhm B."/>
            <person name="Cannon C."/>
            <person name="Castanera R."/>
            <person name="Culley D."/>
            <person name="Daum C."/>
            <person name="Ezra D."/>
            <person name="Gonzalez J."/>
            <person name="Henrissat B."/>
            <person name="Kuo A."/>
            <person name="Liang C."/>
            <person name="Lipzen A."/>
            <person name="Lutzoni F."/>
            <person name="Magnuson J."/>
            <person name="Mondo S."/>
            <person name="Nolan M."/>
            <person name="Ohm R."/>
            <person name="Pangilinan J."/>
            <person name="Park H.-J."/>
            <person name="Ramirez L."/>
            <person name="Alfaro M."/>
            <person name="Sun H."/>
            <person name="Tritt A."/>
            <person name="Yoshinaga Y."/>
            <person name="Zwiers L.-H."/>
            <person name="Turgeon B."/>
            <person name="Goodwin S."/>
            <person name="Spatafora J."/>
            <person name="Crous P."/>
            <person name="Grigoriev I."/>
        </authorList>
    </citation>
    <scope>NUCLEOTIDE SEQUENCE</scope>
    <source>
        <strain evidence="2">CBS 123094</strain>
    </source>
</reference>
<protein>
    <submittedName>
        <fullName evidence="2">Uncharacterized protein</fullName>
    </submittedName>
</protein>
<gene>
    <name evidence="2" type="ORF">P154DRAFT_519853</name>
</gene>
<evidence type="ECO:0000313" key="3">
    <source>
        <dbReference type="Proteomes" id="UP000799779"/>
    </source>
</evidence>
<sequence>MQNTSDTSSNSSNTMNPTAPSFTPSTSPSLAIDPILTRQNTHPLLINIPSLHVAFNSLRDPPHTPTGAHTYGMEPNLLLTLQNTACGLLAGASQPVWDGFLQYFFRQIPRPHPRGILNLQNLHLLLIRVLLPWAIIRNRELVLEMYLAAPTLSQRVSLRYDAWPDSYMGQMPFEPRRFPVEFSDERAQGYRPVFLWPPIPMPPPEPFLQWLNAPAIPPPILPYNPFTDRVVVPAFVHRPSEIDIYLADREPEIRGMTPDTAYILRPRVLRVLQIYWFVCTNNSELEKLKKGGWEGVHNYMYAV</sequence>
<feature type="region of interest" description="Disordered" evidence="1">
    <location>
        <begin position="1"/>
        <end position="26"/>
    </location>
</feature>
<organism evidence="2 3">
    <name type="scientific">Amniculicola lignicola CBS 123094</name>
    <dbReference type="NCBI Taxonomy" id="1392246"/>
    <lineage>
        <taxon>Eukaryota</taxon>
        <taxon>Fungi</taxon>
        <taxon>Dikarya</taxon>
        <taxon>Ascomycota</taxon>
        <taxon>Pezizomycotina</taxon>
        <taxon>Dothideomycetes</taxon>
        <taxon>Pleosporomycetidae</taxon>
        <taxon>Pleosporales</taxon>
        <taxon>Amniculicolaceae</taxon>
        <taxon>Amniculicola</taxon>
    </lineage>
</organism>
<evidence type="ECO:0000256" key="1">
    <source>
        <dbReference type="SAM" id="MobiDB-lite"/>
    </source>
</evidence>
<dbReference type="Proteomes" id="UP000799779">
    <property type="component" value="Unassembled WGS sequence"/>
</dbReference>
<evidence type="ECO:0000313" key="2">
    <source>
        <dbReference type="EMBL" id="KAF2003621.1"/>
    </source>
</evidence>
<accession>A0A6A5WTU4</accession>